<keyword evidence="3 9" id="KW-0813">Transport</keyword>
<dbReference type="InterPro" id="IPR023271">
    <property type="entry name" value="Aquaporin-like"/>
</dbReference>
<comment type="function">
    <text evidence="7">Aquaglyceroporin that may modulate the water content and osmolytes during anhydrobiosis.</text>
</comment>
<dbReference type="Proteomes" id="UP000887565">
    <property type="component" value="Unplaced"/>
</dbReference>
<keyword evidence="5 10" id="KW-1133">Transmembrane helix</keyword>
<dbReference type="Pfam" id="PF01477">
    <property type="entry name" value="PLAT"/>
    <property type="match status" value="1"/>
</dbReference>
<dbReference type="WBParaSite" id="nRc.2.0.1.t14579-RA">
    <property type="protein sequence ID" value="nRc.2.0.1.t14579-RA"/>
    <property type="gene ID" value="nRc.2.0.1.g14579"/>
</dbReference>
<dbReference type="SUPFAM" id="SSF81338">
    <property type="entry name" value="Aquaporin-like"/>
    <property type="match status" value="1"/>
</dbReference>
<feature type="transmembrane region" description="Helical" evidence="10">
    <location>
        <begin position="228"/>
        <end position="247"/>
    </location>
</feature>
<dbReference type="Gene3D" id="2.40.180.10">
    <property type="entry name" value="Catalase core domain"/>
    <property type="match status" value="1"/>
</dbReference>
<name>A0A915IL26_ROMCU</name>
<evidence type="ECO:0000256" key="8">
    <source>
        <dbReference type="PROSITE-ProRule" id="PRU00152"/>
    </source>
</evidence>
<dbReference type="PROSITE" id="PS50095">
    <property type="entry name" value="PLAT"/>
    <property type="match status" value="1"/>
</dbReference>
<comment type="caution">
    <text evidence="8">Lacks conserved residue(s) required for the propagation of feature annotation.</text>
</comment>
<dbReference type="Pfam" id="PF00230">
    <property type="entry name" value="MIP"/>
    <property type="match status" value="1"/>
</dbReference>
<evidence type="ECO:0000256" key="7">
    <source>
        <dbReference type="ARBA" id="ARBA00045280"/>
    </source>
</evidence>
<dbReference type="Gene3D" id="1.20.1080.10">
    <property type="entry name" value="Glycerol uptake facilitator protein"/>
    <property type="match status" value="1"/>
</dbReference>
<dbReference type="SUPFAM" id="SSF49723">
    <property type="entry name" value="Lipase/lipooxygenase domain (PLAT/LH2 domain)"/>
    <property type="match status" value="1"/>
</dbReference>
<evidence type="ECO:0000259" key="11">
    <source>
        <dbReference type="PROSITE" id="PS50095"/>
    </source>
</evidence>
<comment type="similarity">
    <text evidence="2 9">Belongs to the MIP/aquaporin (TC 1.A.8) family.</text>
</comment>
<comment type="subcellular location">
    <subcellularLocation>
        <location evidence="1">Membrane</location>
        <topology evidence="1">Multi-pass membrane protein</topology>
    </subcellularLocation>
</comment>
<evidence type="ECO:0000256" key="9">
    <source>
        <dbReference type="RuleBase" id="RU000477"/>
    </source>
</evidence>
<evidence type="ECO:0000256" key="1">
    <source>
        <dbReference type="ARBA" id="ARBA00004141"/>
    </source>
</evidence>
<dbReference type="GO" id="GO:0015254">
    <property type="term" value="F:glycerol channel activity"/>
    <property type="evidence" value="ECO:0007669"/>
    <property type="project" value="TreeGrafter"/>
</dbReference>
<proteinExistence type="inferred from homology"/>
<dbReference type="SMART" id="SM00308">
    <property type="entry name" value="LH2"/>
    <property type="match status" value="1"/>
</dbReference>
<evidence type="ECO:0000256" key="4">
    <source>
        <dbReference type="ARBA" id="ARBA00022692"/>
    </source>
</evidence>
<dbReference type="PANTHER" id="PTHR43829">
    <property type="entry name" value="AQUAPORIN OR AQUAGLYCEROPORIN RELATED"/>
    <property type="match status" value="1"/>
</dbReference>
<accession>A0A915IL26</accession>
<keyword evidence="6 10" id="KW-0472">Membrane</keyword>
<dbReference type="InterPro" id="IPR001024">
    <property type="entry name" value="PLAT/LH2_dom"/>
</dbReference>
<dbReference type="InterPro" id="IPR036392">
    <property type="entry name" value="PLAT/LH2_dom_sf"/>
</dbReference>
<dbReference type="InterPro" id="IPR050363">
    <property type="entry name" value="MIP/Aquaporin"/>
</dbReference>
<feature type="transmembrane region" description="Helical" evidence="10">
    <location>
        <begin position="278"/>
        <end position="297"/>
    </location>
</feature>
<protein>
    <submittedName>
        <fullName evidence="13">PLAT domain-containing protein</fullName>
    </submittedName>
</protein>
<dbReference type="GO" id="GO:0005886">
    <property type="term" value="C:plasma membrane"/>
    <property type="evidence" value="ECO:0007669"/>
    <property type="project" value="TreeGrafter"/>
</dbReference>
<evidence type="ECO:0000256" key="3">
    <source>
        <dbReference type="ARBA" id="ARBA00022448"/>
    </source>
</evidence>
<evidence type="ECO:0000313" key="13">
    <source>
        <dbReference type="WBParaSite" id="nRc.2.0.1.t14579-RA"/>
    </source>
</evidence>
<evidence type="ECO:0000256" key="5">
    <source>
        <dbReference type="ARBA" id="ARBA00022989"/>
    </source>
</evidence>
<reference evidence="13" key="1">
    <citation type="submission" date="2022-11" db="UniProtKB">
        <authorList>
            <consortium name="WormBaseParasite"/>
        </authorList>
    </citation>
    <scope>IDENTIFICATION</scope>
</reference>
<evidence type="ECO:0000256" key="2">
    <source>
        <dbReference type="ARBA" id="ARBA00006175"/>
    </source>
</evidence>
<dbReference type="AlphaFoldDB" id="A0A915IL26"/>
<evidence type="ECO:0000313" key="12">
    <source>
        <dbReference type="Proteomes" id="UP000887565"/>
    </source>
</evidence>
<dbReference type="PRINTS" id="PR00783">
    <property type="entry name" value="MINTRINSICP"/>
</dbReference>
<evidence type="ECO:0000256" key="10">
    <source>
        <dbReference type="SAM" id="Phobius"/>
    </source>
</evidence>
<keyword evidence="4 9" id="KW-0812">Transmembrane</keyword>
<feature type="domain" description="PLAT" evidence="11">
    <location>
        <begin position="17"/>
        <end position="137"/>
    </location>
</feature>
<sequence>MTDSIQLAESPAKRSTTTYIVEVKTSNVEGAGTDANVFLQMFDQYGLSGPILSLKKSTLHKNKFEQSFCDEFVFENQMKLGDISQVKIWHDNSGVMPAWHLAYVEVTDASTNLTYNFPCHKWLSTSLDGGLIVRMLPCVDRGYKRQSLAAHRLSTPFGLQYLTTEAGGKVMNVYLPTMEYVRDTAAACLQTEKTWLRDFLGEFLGTLFLVCIIDGAVAQLVLSKGTHSNFVQVCFACGMGITFGVYLSGNTSGGHINPAVTLVMVILGRTSWTMLPIYWLAQYLGGILGAAIVYFVYY</sequence>
<keyword evidence="12" id="KW-1185">Reference proteome</keyword>
<dbReference type="InterPro" id="IPR000425">
    <property type="entry name" value="MIP"/>
</dbReference>
<organism evidence="12 13">
    <name type="scientific">Romanomermis culicivorax</name>
    <name type="common">Nematode worm</name>
    <dbReference type="NCBI Taxonomy" id="13658"/>
    <lineage>
        <taxon>Eukaryota</taxon>
        <taxon>Metazoa</taxon>
        <taxon>Ecdysozoa</taxon>
        <taxon>Nematoda</taxon>
        <taxon>Enoplea</taxon>
        <taxon>Dorylaimia</taxon>
        <taxon>Mermithida</taxon>
        <taxon>Mermithoidea</taxon>
        <taxon>Mermithidae</taxon>
        <taxon>Romanomermis</taxon>
    </lineage>
</organism>
<evidence type="ECO:0000256" key="6">
    <source>
        <dbReference type="ARBA" id="ARBA00023136"/>
    </source>
</evidence>
<dbReference type="CDD" id="cd01756">
    <property type="entry name" value="PLAT_repeat"/>
    <property type="match status" value="1"/>
</dbReference>
<dbReference type="PANTHER" id="PTHR43829:SF9">
    <property type="entry name" value="AQUAPORIN-9"/>
    <property type="match status" value="1"/>
</dbReference>
<feature type="transmembrane region" description="Helical" evidence="10">
    <location>
        <begin position="203"/>
        <end position="222"/>
    </location>
</feature>
<dbReference type="GO" id="GO:0015250">
    <property type="term" value="F:water channel activity"/>
    <property type="evidence" value="ECO:0007669"/>
    <property type="project" value="TreeGrafter"/>
</dbReference>